<name>A0A6J4MG89_9BACT</name>
<dbReference type="GO" id="GO:0004805">
    <property type="term" value="F:trehalose-phosphatase activity"/>
    <property type="evidence" value="ECO:0007669"/>
    <property type="project" value="UniProtKB-EC"/>
</dbReference>
<dbReference type="EC" id="3.1.3.12" evidence="4"/>
<dbReference type="PANTHER" id="PTHR43768:SF3">
    <property type="entry name" value="TREHALOSE 6-PHOSPHATE PHOSPHATASE"/>
    <property type="match status" value="1"/>
</dbReference>
<dbReference type="GO" id="GO:0005992">
    <property type="term" value="P:trehalose biosynthetic process"/>
    <property type="evidence" value="ECO:0007669"/>
    <property type="project" value="UniProtKB-UniPathway"/>
</dbReference>
<dbReference type="InterPro" id="IPR006379">
    <property type="entry name" value="HAD-SF_hydro_IIB"/>
</dbReference>
<comment type="pathway">
    <text evidence="1 4">Glycan biosynthesis; trehalose biosynthesis.</text>
</comment>
<protein>
    <recommendedName>
        <fullName evidence="4">Trehalose 6-phosphate phosphatase</fullName>
        <ecNumber evidence="4">3.1.3.12</ecNumber>
    </recommendedName>
</protein>
<evidence type="ECO:0000256" key="4">
    <source>
        <dbReference type="RuleBase" id="RU361117"/>
    </source>
</evidence>
<dbReference type="InterPro" id="IPR003337">
    <property type="entry name" value="Trehalose_PPase"/>
</dbReference>
<evidence type="ECO:0000256" key="2">
    <source>
        <dbReference type="ARBA" id="ARBA00008770"/>
    </source>
</evidence>
<dbReference type="GO" id="GO:0046872">
    <property type="term" value="F:metal ion binding"/>
    <property type="evidence" value="ECO:0007669"/>
    <property type="project" value="UniProtKB-KW"/>
</dbReference>
<accession>A0A6J4MG89</accession>
<dbReference type="EMBL" id="CADCTU010000829">
    <property type="protein sequence ID" value="CAA9357568.1"/>
    <property type="molecule type" value="Genomic_DNA"/>
</dbReference>
<dbReference type="InterPro" id="IPR036412">
    <property type="entry name" value="HAD-like_sf"/>
</dbReference>
<dbReference type="Gene3D" id="3.40.50.1000">
    <property type="entry name" value="HAD superfamily/HAD-like"/>
    <property type="match status" value="1"/>
</dbReference>
<keyword evidence="3 4" id="KW-0378">Hydrolase</keyword>
<dbReference type="NCBIfam" id="TIGR00685">
    <property type="entry name" value="T6PP"/>
    <property type="match status" value="1"/>
</dbReference>
<dbReference type="UniPathway" id="UPA00299"/>
<sequence>MTGPRTPGDAAAILPRLAGTPLVLLLDVDGTLAPIAERPEDAVVPSETRQVIAGLARLPGVRVALVSGRAAADALRMVALSGLAAAGNHGFELVGGDGESRVHPAAAPYLSAVRAAAADLREELASVEGAQVEDKGPTVSVHFRRVDPAHAGAVRDAARRAGVRHGLRTGDGKLVVELRPPVEVHKGTAVLTLADELGGGAPSASLLFAGDDVTDEDAFHALRGAHPRAVTVHVGASPHTAAEFAVPDAPALRAVLAAVLAARSDETLQDG</sequence>
<dbReference type="SUPFAM" id="SSF56784">
    <property type="entry name" value="HAD-like"/>
    <property type="match status" value="1"/>
</dbReference>
<keyword evidence="4" id="KW-0479">Metal-binding</keyword>
<organism evidence="5">
    <name type="scientific">uncultured Gemmatimonadaceae bacterium</name>
    <dbReference type="NCBI Taxonomy" id="246130"/>
    <lineage>
        <taxon>Bacteria</taxon>
        <taxon>Pseudomonadati</taxon>
        <taxon>Gemmatimonadota</taxon>
        <taxon>Gemmatimonadia</taxon>
        <taxon>Gemmatimonadales</taxon>
        <taxon>Gemmatimonadaceae</taxon>
        <taxon>environmental samples</taxon>
    </lineage>
</organism>
<dbReference type="AlphaFoldDB" id="A0A6J4MG89"/>
<comment type="similarity">
    <text evidence="2 4">Belongs to the trehalose phosphatase family.</text>
</comment>
<comment type="cofactor">
    <cofactor evidence="4">
        <name>Mg(2+)</name>
        <dbReference type="ChEBI" id="CHEBI:18420"/>
    </cofactor>
</comment>
<dbReference type="NCBIfam" id="TIGR01484">
    <property type="entry name" value="HAD-SF-IIB"/>
    <property type="match status" value="1"/>
</dbReference>
<evidence type="ECO:0000313" key="5">
    <source>
        <dbReference type="EMBL" id="CAA9357568.1"/>
    </source>
</evidence>
<evidence type="ECO:0000256" key="1">
    <source>
        <dbReference type="ARBA" id="ARBA00005199"/>
    </source>
</evidence>
<dbReference type="InterPro" id="IPR023214">
    <property type="entry name" value="HAD_sf"/>
</dbReference>
<keyword evidence="4" id="KW-0460">Magnesium</keyword>
<dbReference type="Gene3D" id="3.30.70.1020">
    <property type="entry name" value="Trehalose-6-phosphate phosphatase related protein, domain 2"/>
    <property type="match status" value="1"/>
</dbReference>
<dbReference type="Pfam" id="PF02358">
    <property type="entry name" value="Trehalose_PPase"/>
    <property type="match status" value="1"/>
</dbReference>
<proteinExistence type="inferred from homology"/>
<comment type="catalytic activity">
    <reaction evidence="4">
        <text>alpha,alpha-trehalose 6-phosphate + H2O = alpha,alpha-trehalose + phosphate</text>
        <dbReference type="Rhea" id="RHEA:23420"/>
        <dbReference type="ChEBI" id="CHEBI:15377"/>
        <dbReference type="ChEBI" id="CHEBI:16551"/>
        <dbReference type="ChEBI" id="CHEBI:43474"/>
        <dbReference type="ChEBI" id="CHEBI:58429"/>
        <dbReference type="EC" id="3.1.3.12"/>
    </reaction>
</comment>
<gene>
    <name evidence="5" type="ORF">AVDCRST_MAG11-3902</name>
</gene>
<evidence type="ECO:0000256" key="3">
    <source>
        <dbReference type="ARBA" id="ARBA00022801"/>
    </source>
</evidence>
<reference evidence="5" key="1">
    <citation type="submission" date="2020-02" db="EMBL/GenBank/DDBJ databases">
        <authorList>
            <person name="Meier V. D."/>
        </authorList>
    </citation>
    <scope>NUCLEOTIDE SEQUENCE</scope>
    <source>
        <strain evidence="5">AVDCRST_MAG11</strain>
    </source>
</reference>
<dbReference type="InterPro" id="IPR044651">
    <property type="entry name" value="OTSB-like"/>
</dbReference>
<comment type="function">
    <text evidence="4">Removes the phosphate from trehalose 6-phosphate to produce free trehalose.</text>
</comment>
<dbReference type="PANTHER" id="PTHR43768">
    <property type="entry name" value="TREHALOSE 6-PHOSPHATE PHOSPHATASE"/>
    <property type="match status" value="1"/>
</dbReference>